<dbReference type="NCBIfam" id="NF003965">
    <property type="entry name" value="PRK05457.1"/>
    <property type="match status" value="1"/>
</dbReference>
<dbReference type="OrthoDB" id="15218at2"/>
<keyword evidence="9 11" id="KW-0482">Metalloprotease</keyword>
<keyword evidence="8 12" id="KW-1133">Transmembrane helix</keyword>
<evidence type="ECO:0000256" key="7">
    <source>
        <dbReference type="ARBA" id="ARBA00022833"/>
    </source>
</evidence>
<gene>
    <name evidence="14" type="primary">htpX</name>
    <name evidence="14" type="ORF">ICMP_226</name>
</gene>
<organism evidence="14 15">
    <name type="scientific">Candidatus Ishikawaella capsulata Mpkobe</name>
    <dbReference type="NCBI Taxonomy" id="476281"/>
    <lineage>
        <taxon>Bacteria</taxon>
        <taxon>Pseudomonadati</taxon>
        <taxon>Pseudomonadota</taxon>
        <taxon>Gammaproteobacteria</taxon>
        <taxon>Enterobacterales</taxon>
        <taxon>Enterobacteriaceae</taxon>
        <taxon>Candidatus Ishikawella</taxon>
    </lineage>
</organism>
<evidence type="ECO:0000259" key="13">
    <source>
        <dbReference type="Pfam" id="PF01435"/>
    </source>
</evidence>
<keyword evidence="15" id="KW-1185">Reference proteome</keyword>
<evidence type="ECO:0000256" key="6">
    <source>
        <dbReference type="ARBA" id="ARBA00022801"/>
    </source>
</evidence>
<keyword evidence="2" id="KW-1003">Cell membrane</keyword>
<keyword evidence="5" id="KW-0479">Metal-binding</keyword>
<dbReference type="CDD" id="cd07335">
    <property type="entry name" value="M48B_HtpX_like"/>
    <property type="match status" value="1"/>
</dbReference>
<evidence type="ECO:0000256" key="3">
    <source>
        <dbReference type="ARBA" id="ARBA00022670"/>
    </source>
</evidence>
<evidence type="ECO:0000313" key="15">
    <source>
        <dbReference type="Proteomes" id="UP000061704"/>
    </source>
</evidence>
<feature type="transmembrane region" description="Helical" evidence="12">
    <location>
        <begin position="7"/>
        <end position="27"/>
    </location>
</feature>
<reference evidence="14 15" key="1">
    <citation type="journal article" date="2011" name="Genome Biol. Evol.">
        <title>Reductive evolution of bacterial genome in insect gut environment.</title>
        <authorList>
            <person name="Nikoh N."/>
            <person name="Hosokawa T."/>
            <person name="Ohshima K."/>
            <person name="Hattori M."/>
            <person name="Fukatsu T."/>
        </authorList>
    </citation>
    <scope>NUCLEOTIDE SEQUENCE [LARGE SCALE GENOMIC DNA]</scope>
    <source>
        <strain evidence="14 15">Mpkobe</strain>
    </source>
</reference>
<evidence type="ECO:0000256" key="5">
    <source>
        <dbReference type="ARBA" id="ARBA00022723"/>
    </source>
</evidence>
<keyword evidence="6 11" id="KW-0378">Hydrolase</keyword>
<keyword evidence="4 12" id="KW-0812">Transmembrane</keyword>
<evidence type="ECO:0000256" key="9">
    <source>
        <dbReference type="ARBA" id="ARBA00023049"/>
    </source>
</evidence>
<comment type="similarity">
    <text evidence="11">Belongs to the peptidase M48 family.</text>
</comment>
<name>C5WCN0_9ENTR</name>
<evidence type="ECO:0000256" key="1">
    <source>
        <dbReference type="ARBA" id="ARBA00004651"/>
    </source>
</evidence>
<dbReference type="KEGG" id="icp:ICMP_226"/>
<dbReference type="InterPro" id="IPR001915">
    <property type="entry name" value="Peptidase_M48"/>
</dbReference>
<evidence type="ECO:0000256" key="8">
    <source>
        <dbReference type="ARBA" id="ARBA00022989"/>
    </source>
</evidence>
<dbReference type="GO" id="GO:0046872">
    <property type="term" value="F:metal ion binding"/>
    <property type="evidence" value="ECO:0007669"/>
    <property type="project" value="UniProtKB-KW"/>
</dbReference>
<keyword evidence="10 12" id="KW-0472">Membrane</keyword>
<proteinExistence type="inferred from homology"/>
<feature type="domain" description="Peptidase M48" evidence="13">
    <location>
        <begin position="77"/>
        <end position="289"/>
    </location>
</feature>
<dbReference type="PANTHER" id="PTHR43221:SF1">
    <property type="entry name" value="PROTEASE HTPX"/>
    <property type="match status" value="1"/>
</dbReference>
<evidence type="ECO:0000256" key="11">
    <source>
        <dbReference type="RuleBase" id="RU003983"/>
    </source>
</evidence>
<dbReference type="AlphaFoldDB" id="C5WCN0"/>
<dbReference type="GO" id="GO:0004222">
    <property type="term" value="F:metalloendopeptidase activity"/>
    <property type="evidence" value="ECO:0007669"/>
    <property type="project" value="InterPro"/>
</dbReference>
<dbReference type="PANTHER" id="PTHR43221">
    <property type="entry name" value="PROTEASE HTPX"/>
    <property type="match status" value="1"/>
</dbReference>
<dbReference type="GO" id="GO:0006508">
    <property type="term" value="P:proteolysis"/>
    <property type="evidence" value="ECO:0007669"/>
    <property type="project" value="UniProtKB-KW"/>
</dbReference>
<evidence type="ECO:0000256" key="10">
    <source>
        <dbReference type="ARBA" id="ARBA00023136"/>
    </source>
</evidence>
<dbReference type="GO" id="GO:0005886">
    <property type="term" value="C:plasma membrane"/>
    <property type="evidence" value="ECO:0007669"/>
    <property type="project" value="UniProtKB-SubCell"/>
</dbReference>
<dbReference type="HOGENOM" id="CLU_042266_1_0_6"/>
<evidence type="ECO:0000256" key="12">
    <source>
        <dbReference type="SAM" id="Phobius"/>
    </source>
</evidence>
<keyword evidence="7 11" id="KW-0862">Zinc</keyword>
<dbReference type="STRING" id="476281.ICMP_226"/>
<keyword evidence="14" id="KW-0346">Stress response</keyword>
<dbReference type="Proteomes" id="UP000061704">
    <property type="component" value="Chromosome"/>
</dbReference>
<dbReference type="RefSeq" id="WP_041069019.1">
    <property type="nucleotide sequence ID" value="NZ_AP010872.1"/>
</dbReference>
<evidence type="ECO:0000256" key="4">
    <source>
        <dbReference type="ARBA" id="ARBA00022692"/>
    </source>
</evidence>
<accession>C5WCN0</accession>
<evidence type="ECO:0000256" key="2">
    <source>
        <dbReference type="ARBA" id="ARBA00022475"/>
    </source>
</evidence>
<dbReference type="EMBL" id="AP010872">
    <property type="protein sequence ID" value="BAH83086.1"/>
    <property type="molecule type" value="Genomic_DNA"/>
</dbReference>
<comment type="cofactor">
    <cofactor evidence="11">
        <name>Zn(2+)</name>
        <dbReference type="ChEBI" id="CHEBI:29105"/>
    </cofactor>
    <text evidence="11">Binds 1 zinc ion per subunit.</text>
</comment>
<dbReference type="InterPro" id="IPR050083">
    <property type="entry name" value="HtpX_protease"/>
</dbReference>
<keyword evidence="3 11" id="KW-0645">Protease</keyword>
<dbReference type="Pfam" id="PF01435">
    <property type="entry name" value="Peptidase_M48"/>
    <property type="match status" value="1"/>
</dbReference>
<sequence length="305" mass="34135">MLRRIILFALTNLSVMLVFGIFLYIAGIQFQTIYKIVISSGLVGLGSVITTLRMSKEMVLKSVQGVPINIKEPKDKQERFLVETIQRQRKRLHLPMPEILVYKANNVNAFAAGCRKNSAVIGVSTGLLKNLEESEVEAVLAHEMSHIFNGDMVTMTLIQGIINAYVGVIANILAQISSNCVSGTSETIAHHRSMVHNLCSKYLKYILFGVVSTLIINKFSRYREYYADAGSASIVGTEKMIAALKKLKLSYPPKEPDNIQIFCINGKRIKFFPGLFSTHPSINNRIKALIDGKYIKKVKTCSYRR</sequence>
<protein>
    <submittedName>
        <fullName evidence="14">Heat shock protein HtpX</fullName>
    </submittedName>
</protein>
<evidence type="ECO:0000313" key="14">
    <source>
        <dbReference type="EMBL" id="BAH83086.1"/>
    </source>
</evidence>
<comment type="subcellular location">
    <subcellularLocation>
        <location evidence="1">Cell membrane</location>
        <topology evidence="1">Multi-pass membrane protein</topology>
    </subcellularLocation>
</comment>
<dbReference type="Gene3D" id="3.30.2010.10">
    <property type="entry name" value="Metalloproteases ('zincins'), catalytic domain"/>
    <property type="match status" value="1"/>
</dbReference>